<dbReference type="Proteomes" id="UP000013827">
    <property type="component" value="Unassembled WGS sequence"/>
</dbReference>
<evidence type="ECO:0000313" key="3">
    <source>
        <dbReference type="Proteomes" id="UP000013827"/>
    </source>
</evidence>
<evidence type="ECO:0000256" key="1">
    <source>
        <dbReference type="SAM" id="MobiDB-lite"/>
    </source>
</evidence>
<organism evidence="2 3">
    <name type="scientific">Emiliania huxleyi (strain CCMP1516)</name>
    <dbReference type="NCBI Taxonomy" id="280463"/>
    <lineage>
        <taxon>Eukaryota</taxon>
        <taxon>Haptista</taxon>
        <taxon>Haptophyta</taxon>
        <taxon>Prymnesiophyceae</taxon>
        <taxon>Isochrysidales</taxon>
        <taxon>Noelaerhabdaceae</taxon>
        <taxon>Emiliania</taxon>
    </lineage>
</organism>
<reference evidence="2" key="2">
    <citation type="submission" date="2024-10" db="UniProtKB">
        <authorList>
            <consortium name="EnsemblProtists"/>
        </authorList>
    </citation>
    <scope>IDENTIFICATION</scope>
</reference>
<protein>
    <submittedName>
        <fullName evidence="2">Uncharacterized protein</fullName>
    </submittedName>
</protein>
<dbReference type="PaxDb" id="2903-EOD42158"/>
<accession>A0A0D3L2C3</accession>
<keyword evidence="3" id="KW-1185">Reference proteome</keyword>
<dbReference type="KEGG" id="ehx:EMIHUDRAFT_447612"/>
<reference evidence="3" key="1">
    <citation type="journal article" date="2013" name="Nature">
        <title>Pan genome of the phytoplankton Emiliania underpins its global distribution.</title>
        <authorList>
            <person name="Read B.A."/>
            <person name="Kegel J."/>
            <person name="Klute M.J."/>
            <person name="Kuo A."/>
            <person name="Lefebvre S.C."/>
            <person name="Maumus F."/>
            <person name="Mayer C."/>
            <person name="Miller J."/>
            <person name="Monier A."/>
            <person name="Salamov A."/>
            <person name="Young J."/>
            <person name="Aguilar M."/>
            <person name="Claverie J.M."/>
            <person name="Frickenhaus S."/>
            <person name="Gonzalez K."/>
            <person name="Herman E.K."/>
            <person name="Lin Y.C."/>
            <person name="Napier J."/>
            <person name="Ogata H."/>
            <person name="Sarno A.F."/>
            <person name="Shmutz J."/>
            <person name="Schroeder D."/>
            <person name="de Vargas C."/>
            <person name="Verret F."/>
            <person name="von Dassow P."/>
            <person name="Valentin K."/>
            <person name="Van de Peer Y."/>
            <person name="Wheeler G."/>
            <person name="Dacks J.B."/>
            <person name="Delwiche C.F."/>
            <person name="Dyhrman S.T."/>
            <person name="Glockner G."/>
            <person name="John U."/>
            <person name="Richards T."/>
            <person name="Worden A.Z."/>
            <person name="Zhang X."/>
            <person name="Grigoriev I.V."/>
            <person name="Allen A.E."/>
            <person name="Bidle K."/>
            <person name="Borodovsky M."/>
            <person name="Bowler C."/>
            <person name="Brownlee C."/>
            <person name="Cock J.M."/>
            <person name="Elias M."/>
            <person name="Gladyshev V.N."/>
            <person name="Groth M."/>
            <person name="Guda C."/>
            <person name="Hadaegh A."/>
            <person name="Iglesias-Rodriguez M.D."/>
            <person name="Jenkins J."/>
            <person name="Jones B.M."/>
            <person name="Lawson T."/>
            <person name="Leese F."/>
            <person name="Lindquist E."/>
            <person name="Lobanov A."/>
            <person name="Lomsadze A."/>
            <person name="Malik S.B."/>
            <person name="Marsh M.E."/>
            <person name="Mackinder L."/>
            <person name="Mock T."/>
            <person name="Mueller-Roeber B."/>
            <person name="Pagarete A."/>
            <person name="Parker M."/>
            <person name="Probert I."/>
            <person name="Quesneville H."/>
            <person name="Raines C."/>
            <person name="Rensing S.A."/>
            <person name="Riano-Pachon D.M."/>
            <person name="Richier S."/>
            <person name="Rokitta S."/>
            <person name="Shiraiwa Y."/>
            <person name="Soanes D.M."/>
            <person name="van der Giezen M."/>
            <person name="Wahlund T.M."/>
            <person name="Williams B."/>
            <person name="Wilson W."/>
            <person name="Wolfe G."/>
            <person name="Wurch L.L."/>
        </authorList>
    </citation>
    <scope>NUCLEOTIDE SEQUENCE</scope>
</reference>
<dbReference type="HOGENOM" id="CLU_1268925_0_0_1"/>
<dbReference type="RefSeq" id="XP_005794587.1">
    <property type="nucleotide sequence ID" value="XM_005794530.1"/>
</dbReference>
<dbReference type="AlphaFoldDB" id="A0A0D3L2C3"/>
<proteinExistence type="predicted"/>
<name>A0A0D3L2C3_EMIH1</name>
<feature type="region of interest" description="Disordered" evidence="1">
    <location>
        <begin position="135"/>
        <end position="218"/>
    </location>
</feature>
<evidence type="ECO:0000313" key="2">
    <source>
        <dbReference type="EnsemblProtists" id="EOD42158"/>
    </source>
</evidence>
<sequence length="218" mass="23522">MSRPSSSSSGEPSGWRLVNSLLGSARRKSAGLLTGALRSVGLSRARRVRFQPNCTVLEFERELFGGGGVPEADNVSLGLSPKLFGTYSVTLADKHGKDEYAASGYLESSVKAQLLSQWEDEPVLEERLEVASEIERTRRPHLPAPERQESASSRRDQRQMPANTEEALEVAAKDAMAAREAARPRKARPTPGGSPPSGGKGKAAASRGIQKRARTSRK</sequence>
<dbReference type="EnsemblProtists" id="EOD42158">
    <property type="protein sequence ID" value="EOD42158"/>
    <property type="gene ID" value="EMIHUDRAFT_447612"/>
</dbReference>
<feature type="compositionally biased region" description="Basic and acidic residues" evidence="1">
    <location>
        <begin position="144"/>
        <end position="158"/>
    </location>
</feature>
<dbReference type="GeneID" id="17287428"/>
<feature type="compositionally biased region" description="Basic residues" evidence="1">
    <location>
        <begin position="209"/>
        <end position="218"/>
    </location>
</feature>